<accession>A0AAD9RVW8</accession>
<proteinExistence type="predicted"/>
<dbReference type="EMBL" id="JAIFRP010000013">
    <property type="protein sequence ID" value="KAK2586433.1"/>
    <property type="molecule type" value="Genomic_DNA"/>
</dbReference>
<reference evidence="1" key="2">
    <citation type="journal article" date="2023" name="Commun. Biol.">
        <title>Intrasexual cuticular hydrocarbon dimorphism in a wasp sheds light on hydrocarbon biosynthesis genes in Hymenoptera.</title>
        <authorList>
            <person name="Moris V.C."/>
            <person name="Podsiadlowski L."/>
            <person name="Martin S."/>
            <person name="Oeyen J.P."/>
            <person name="Donath A."/>
            <person name="Petersen M."/>
            <person name="Wilbrandt J."/>
            <person name="Misof B."/>
            <person name="Liedtke D."/>
            <person name="Thamm M."/>
            <person name="Scheiner R."/>
            <person name="Schmitt T."/>
            <person name="Niehuis O."/>
        </authorList>
    </citation>
    <scope>NUCLEOTIDE SEQUENCE</scope>
    <source>
        <strain evidence="1">GBR_01_08_01A</strain>
    </source>
</reference>
<reference evidence="1" key="1">
    <citation type="submission" date="2021-08" db="EMBL/GenBank/DDBJ databases">
        <authorList>
            <person name="Misof B."/>
            <person name="Oliver O."/>
            <person name="Podsiadlowski L."/>
            <person name="Donath A."/>
            <person name="Peters R."/>
            <person name="Mayer C."/>
            <person name="Rust J."/>
            <person name="Gunkel S."/>
            <person name="Lesny P."/>
            <person name="Martin S."/>
            <person name="Oeyen J.P."/>
            <person name="Petersen M."/>
            <person name="Panagiotis P."/>
            <person name="Wilbrandt J."/>
            <person name="Tanja T."/>
        </authorList>
    </citation>
    <scope>NUCLEOTIDE SEQUENCE</scope>
    <source>
        <strain evidence="1">GBR_01_08_01A</strain>
        <tissue evidence="1">Thorax + abdomen</tissue>
    </source>
</reference>
<organism evidence="1 2">
    <name type="scientific">Odynerus spinipes</name>
    <dbReference type="NCBI Taxonomy" id="1348599"/>
    <lineage>
        <taxon>Eukaryota</taxon>
        <taxon>Metazoa</taxon>
        <taxon>Ecdysozoa</taxon>
        <taxon>Arthropoda</taxon>
        <taxon>Hexapoda</taxon>
        <taxon>Insecta</taxon>
        <taxon>Pterygota</taxon>
        <taxon>Neoptera</taxon>
        <taxon>Endopterygota</taxon>
        <taxon>Hymenoptera</taxon>
        <taxon>Apocrita</taxon>
        <taxon>Aculeata</taxon>
        <taxon>Vespoidea</taxon>
        <taxon>Vespidae</taxon>
        <taxon>Eumeninae</taxon>
        <taxon>Odynerus</taxon>
    </lineage>
</organism>
<evidence type="ECO:0000313" key="2">
    <source>
        <dbReference type="Proteomes" id="UP001258017"/>
    </source>
</evidence>
<gene>
    <name evidence="1" type="ORF">KPH14_010713</name>
</gene>
<protein>
    <submittedName>
        <fullName evidence="1">Uncharacterized protein</fullName>
    </submittedName>
</protein>
<keyword evidence="2" id="KW-1185">Reference proteome</keyword>
<dbReference type="Proteomes" id="UP001258017">
    <property type="component" value="Unassembled WGS sequence"/>
</dbReference>
<sequence length="75" mass="9006">MRRALLEILCIPISYCRSCNFAHKTCPKFVVFDHSCYILWITRLKSHFYYHDNPEHPCKSILTPILLYIYMPQPD</sequence>
<comment type="caution">
    <text evidence="1">The sequence shown here is derived from an EMBL/GenBank/DDBJ whole genome shotgun (WGS) entry which is preliminary data.</text>
</comment>
<name>A0AAD9RVW8_9HYME</name>
<dbReference type="AlphaFoldDB" id="A0AAD9RVW8"/>
<evidence type="ECO:0000313" key="1">
    <source>
        <dbReference type="EMBL" id="KAK2586433.1"/>
    </source>
</evidence>